<dbReference type="REBASE" id="768732">
    <property type="entry name" value="LspNK112SspGP"/>
</dbReference>
<organism evidence="1">
    <name type="scientific">Leptolyngbya sp. NK1-12</name>
    <dbReference type="NCBI Taxonomy" id="2547451"/>
    <lineage>
        <taxon>Bacteria</taxon>
        <taxon>Bacillati</taxon>
        <taxon>Cyanobacteriota</taxon>
        <taxon>Cyanophyceae</taxon>
        <taxon>Leptolyngbyales</taxon>
        <taxon>Leptolyngbyaceae</taxon>
        <taxon>Leptolyngbya group</taxon>
        <taxon>Leptolyngbya</taxon>
    </lineage>
</organism>
<reference evidence="1" key="1">
    <citation type="submission" date="2020-05" db="EMBL/GenBank/DDBJ databases">
        <authorList>
            <person name="Zhu T."/>
            <person name="Keshari N."/>
            <person name="Lu X."/>
        </authorList>
    </citation>
    <scope>NUCLEOTIDE SEQUENCE</scope>
    <source>
        <strain evidence="1">NK1-12</strain>
    </source>
</reference>
<sequence length="523" mass="59965">MLEILPRPQQIEQSQLNMWVDESIWGHRLYDEQTPWLCILEMLCITQSEASNGRAFVENKLNDLRYEIYPRLYLRNILFNNPHIEAIATEGLDDNERWQMWMDAIASNVGGLASPDFSYLKSRFESFKDFAEIVKFLQSSAIEGDSNKRWSSKFVFPYGPDCLYEDLRVTGEKVTNDRRFFGRTGELLYLMLCRSGRGEEILSHLENTGIITHNYSSEYRGSKWNQLVLALQSPTDRSAPRTSGSPPYLPYERLPEYEQLADDWLNILRCDLPDYDSLPHIVTITGLHLIIYLLSRAKATLGESTPPQFVLEIVAPKKTTVRELASDEFQKNNNLPQRAIEYTIRSIADSLEWQACLNSYTPIEDAIDLLHERFAWSAKDDDSDGSGSPADLLSSLRERAVKRHQQHLGKFHGTWSREIGLSSSRGSRRTRYAPTDSLLRTLVLASVPTRMEFQEFLAKLHQKYGFIIGDRQATDLINSGDADREDFVANAERLERRLASIGLLKRLSDACAYVQNPFASEVR</sequence>
<dbReference type="EMBL" id="CP053586">
    <property type="protein sequence ID" value="WNZ25304.1"/>
    <property type="molecule type" value="Genomic_DNA"/>
</dbReference>
<proteinExistence type="predicted"/>
<protein>
    <submittedName>
        <fullName evidence="1">Uncharacterized protein</fullName>
    </submittedName>
</protein>
<accession>A0AA97AI88</accession>
<evidence type="ECO:0000313" key="1">
    <source>
        <dbReference type="EMBL" id="WNZ25304.1"/>
    </source>
</evidence>
<gene>
    <name evidence="1" type="ORF">HJG54_22250</name>
</gene>
<dbReference type="AlphaFoldDB" id="A0AA97AI88"/>
<name>A0AA97AI88_9CYAN</name>
<dbReference type="RefSeq" id="WP_316431449.1">
    <property type="nucleotide sequence ID" value="NZ_CP053586.1"/>
</dbReference>